<dbReference type="InterPro" id="IPR033932">
    <property type="entry name" value="YtcJ-like"/>
</dbReference>
<dbReference type="InterPro" id="IPR054418">
    <property type="entry name" value="MQNX/HUTI_composite_N"/>
</dbReference>
<evidence type="ECO:0000259" key="5">
    <source>
        <dbReference type="Pfam" id="PF07969"/>
    </source>
</evidence>
<organism evidence="7 8">
    <name type="scientific">Azospirillum melinis</name>
    <dbReference type="NCBI Taxonomy" id="328839"/>
    <lineage>
        <taxon>Bacteria</taxon>
        <taxon>Pseudomonadati</taxon>
        <taxon>Pseudomonadota</taxon>
        <taxon>Alphaproteobacteria</taxon>
        <taxon>Rhodospirillales</taxon>
        <taxon>Azospirillaceae</taxon>
        <taxon>Azospirillum</taxon>
    </lineage>
</organism>
<evidence type="ECO:0000256" key="1">
    <source>
        <dbReference type="ARBA" id="ARBA00022723"/>
    </source>
</evidence>
<dbReference type="SUPFAM" id="SSF51338">
    <property type="entry name" value="Composite domain of metallo-dependent hydrolases"/>
    <property type="match status" value="1"/>
</dbReference>
<dbReference type="PANTHER" id="PTHR22642:SF21">
    <property type="entry name" value="PERIPLASMIC PROTEIN"/>
    <property type="match status" value="1"/>
</dbReference>
<dbReference type="PANTHER" id="PTHR22642">
    <property type="entry name" value="IMIDAZOLONEPROPIONASE"/>
    <property type="match status" value="1"/>
</dbReference>
<dbReference type="InterPro" id="IPR011059">
    <property type="entry name" value="Metal-dep_hydrolase_composite"/>
</dbReference>
<evidence type="ECO:0000256" key="4">
    <source>
        <dbReference type="SAM" id="SignalP"/>
    </source>
</evidence>
<dbReference type="InterPro" id="IPR032466">
    <property type="entry name" value="Metal_Hydrolase"/>
</dbReference>
<dbReference type="Gene3D" id="2.30.40.10">
    <property type="entry name" value="Urease, subunit C, domain 1"/>
    <property type="match status" value="1"/>
</dbReference>
<dbReference type="RefSeq" id="WP_174473877.1">
    <property type="nucleotide sequence ID" value="NZ_JAGINN010000015.1"/>
</dbReference>
<dbReference type="Gene3D" id="3.20.20.140">
    <property type="entry name" value="Metal-dependent hydrolases"/>
    <property type="match status" value="1"/>
</dbReference>
<comment type="caution">
    <text evidence="7">The sequence shown here is derived from an EMBL/GenBank/DDBJ whole genome shotgun (WGS) entry which is preliminary data.</text>
</comment>
<feature type="chain" id="PRO_5046600693" evidence="4">
    <location>
        <begin position="37"/>
        <end position="666"/>
    </location>
</feature>
<feature type="signal peptide" evidence="4">
    <location>
        <begin position="1"/>
        <end position="36"/>
    </location>
</feature>
<keyword evidence="4" id="KW-0732">Signal</keyword>
<gene>
    <name evidence="7" type="ORF">GBZ48_27130</name>
</gene>
<name>A0ABX2KH22_9PROT</name>
<keyword evidence="8" id="KW-1185">Reference proteome</keyword>
<feature type="domain" description="Amidohydrolase 3" evidence="5">
    <location>
        <begin position="96"/>
        <end position="579"/>
    </location>
</feature>
<evidence type="ECO:0000256" key="2">
    <source>
        <dbReference type="ARBA" id="ARBA00022801"/>
    </source>
</evidence>
<evidence type="ECO:0000313" key="8">
    <source>
        <dbReference type="Proteomes" id="UP000605086"/>
    </source>
</evidence>
<dbReference type="Pfam" id="PF22039">
    <property type="entry name" value="HUTI_composite_bact"/>
    <property type="match status" value="1"/>
</dbReference>
<evidence type="ECO:0000313" key="7">
    <source>
        <dbReference type="EMBL" id="NUB02915.1"/>
    </source>
</evidence>
<evidence type="ECO:0000256" key="3">
    <source>
        <dbReference type="ARBA" id="ARBA00022833"/>
    </source>
</evidence>
<dbReference type="Proteomes" id="UP000605086">
    <property type="component" value="Unassembled WGS sequence"/>
</dbReference>
<keyword evidence="3" id="KW-0862">Zinc</keyword>
<keyword evidence="1" id="KW-0479">Metal-binding</keyword>
<proteinExistence type="predicted"/>
<dbReference type="SUPFAM" id="SSF51556">
    <property type="entry name" value="Metallo-dependent hydrolases"/>
    <property type="match status" value="1"/>
</dbReference>
<dbReference type="CDD" id="cd01300">
    <property type="entry name" value="YtcJ_like"/>
    <property type="match status" value="1"/>
</dbReference>
<keyword evidence="2" id="KW-0378">Hydrolase</keyword>
<feature type="domain" description="Aminodeoxyfutalosine deaminase/Imidazolonepropionase-like composite" evidence="6">
    <location>
        <begin position="70"/>
        <end position="94"/>
    </location>
</feature>
<reference evidence="7 8" key="1">
    <citation type="submission" date="2019-10" db="EMBL/GenBank/DDBJ databases">
        <title>Genome sequence of Azospirillum melinis.</title>
        <authorList>
            <person name="Ambrosini A."/>
            <person name="Sant'Anna F.H."/>
            <person name="Cassan F.D."/>
            <person name="Souza E.M."/>
            <person name="Passaglia L.M.P."/>
        </authorList>
    </citation>
    <scope>NUCLEOTIDE SEQUENCE [LARGE SCALE GENOMIC DNA]</scope>
    <source>
        <strain evidence="7 8">TMCY0552</strain>
    </source>
</reference>
<accession>A0ABX2KH22</accession>
<dbReference type="InterPro" id="IPR013108">
    <property type="entry name" value="Amidohydro_3"/>
</dbReference>
<dbReference type="Gene3D" id="3.10.310.70">
    <property type="match status" value="1"/>
</dbReference>
<protein>
    <submittedName>
        <fullName evidence="7">Amidohydrolase family protein</fullName>
    </submittedName>
</protein>
<dbReference type="EMBL" id="WHOS01000050">
    <property type="protein sequence ID" value="NUB02915.1"/>
    <property type="molecule type" value="Genomic_DNA"/>
</dbReference>
<evidence type="ECO:0000259" key="6">
    <source>
        <dbReference type="Pfam" id="PF22039"/>
    </source>
</evidence>
<dbReference type="Pfam" id="PF07969">
    <property type="entry name" value="Amidohydro_3"/>
    <property type="match status" value="1"/>
</dbReference>
<sequence>MTPPPIDRRKAMAGTAAASLLASPLLSTLASRPGNAAMPNSATPNQAAGDLILVNAKVTTLDRANPQASAIAIRDGRFLAVGTEAEVRAAAPQATVIDAKGRRVIPGLIDSHMHIIRGGLNYNMELRWDGVPSLADAMAMLKQQAAITPAPQWVRVVGGFTEHQFAEKRLPTIEELNAAAPDTPVFILHLYDRALLNAAALRAVGYTKDTPNPPGGEIVHDAAGNPTGLLLAQPNATILYSTLAKGPKLPPEYQLNSTRHFMREMNRLGVTGVIDAGGGYQNYPDDYAIVEKLHADGELTLRISYNLFTQKPKEELADFAGWASKVKPGDGDDSYRHNGAGEMLVYSAADFEDFRVARPDMPPNMEGDLEPVIRLLAENRWPWRLHATYDQTIGRALDVFEKVNRDVPFDGLHWFFDHAETISDRNIDRIAALGGGIAVQHRMAYQGEYFVERYGAKAAERTPPIAKMMAAGLPVGGGTDATRVASYNPWVSLSWLVTGRTVGGLSLYPRANLLDRETALRLWTEANTWFSNEQGKKGQIKAGQLADLAVLSDDFFSVPEDRIVHLTSVLTMLGGAVVHGEGDYGPLAPQLPKPMPDWSPVRTFGGYYKSADSGANSQRQALASACGCATGCGVHGHDHAAAYAADVPAADVQSFWGALGCGCWAV</sequence>